<dbReference type="RefSeq" id="WP_203939731.1">
    <property type="nucleotide sequence ID" value="NZ_BAAAGJ010000005.1"/>
</dbReference>
<keyword evidence="1" id="KW-0812">Transmembrane</keyword>
<feature type="transmembrane region" description="Helical" evidence="1">
    <location>
        <begin position="208"/>
        <end position="229"/>
    </location>
</feature>
<evidence type="ECO:0008006" key="4">
    <source>
        <dbReference type="Google" id="ProtNLM"/>
    </source>
</evidence>
<feature type="transmembrane region" description="Helical" evidence="1">
    <location>
        <begin position="80"/>
        <end position="99"/>
    </location>
</feature>
<keyword evidence="1" id="KW-0472">Membrane</keyword>
<organism evidence="2 3">
    <name type="scientific">Spirilliplanes yamanashiensis</name>
    <dbReference type="NCBI Taxonomy" id="42233"/>
    <lineage>
        <taxon>Bacteria</taxon>
        <taxon>Bacillati</taxon>
        <taxon>Actinomycetota</taxon>
        <taxon>Actinomycetes</taxon>
        <taxon>Micromonosporales</taxon>
        <taxon>Micromonosporaceae</taxon>
        <taxon>Spirilliplanes</taxon>
    </lineage>
</organism>
<feature type="transmembrane region" description="Helical" evidence="1">
    <location>
        <begin position="157"/>
        <end position="176"/>
    </location>
</feature>
<comment type="caution">
    <text evidence="2">The sequence shown here is derived from an EMBL/GenBank/DDBJ whole genome shotgun (WGS) entry which is preliminary data.</text>
</comment>
<dbReference type="Proteomes" id="UP000652013">
    <property type="component" value="Unassembled WGS sequence"/>
</dbReference>
<keyword evidence="1" id="KW-1133">Transmembrane helix</keyword>
<accession>A0A8J3YAT0</accession>
<protein>
    <recommendedName>
        <fullName evidence="4">DUF4386 family protein</fullName>
    </recommendedName>
</protein>
<sequence length="236" mass="24211">MTSTITTPPAVAAAVPADEAAASAGTRRLLVRLGGGALVAGPLLFLGGAVTSPSQETDDAAGYVASLARDPLLTEMSALLFHYGNLLLGVGALLLPLLVRGRRGRLATLTGTLLMVLGFLNVSGAVLSDWWIMEVGRTLPPEQAVALSERVLDAPWLQAWSGVQDLALLGVVVALAGLARAGVLSWWIVPVPLVCLAGAFVIPLSMPLVVSAVVGLAFAPLAVLGVRAFRRAALIG</sequence>
<proteinExistence type="predicted"/>
<dbReference type="EMBL" id="BOOY01000028">
    <property type="protein sequence ID" value="GIJ04492.1"/>
    <property type="molecule type" value="Genomic_DNA"/>
</dbReference>
<name>A0A8J3YAT0_9ACTN</name>
<evidence type="ECO:0000256" key="1">
    <source>
        <dbReference type="SAM" id="Phobius"/>
    </source>
</evidence>
<dbReference type="AlphaFoldDB" id="A0A8J3YAT0"/>
<feature type="transmembrane region" description="Helical" evidence="1">
    <location>
        <begin position="106"/>
        <end position="132"/>
    </location>
</feature>
<keyword evidence="3" id="KW-1185">Reference proteome</keyword>
<gene>
    <name evidence="2" type="ORF">Sya03_38440</name>
</gene>
<evidence type="ECO:0000313" key="2">
    <source>
        <dbReference type="EMBL" id="GIJ04492.1"/>
    </source>
</evidence>
<feature type="transmembrane region" description="Helical" evidence="1">
    <location>
        <begin position="183"/>
        <end position="202"/>
    </location>
</feature>
<reference evidence="2" key="1">
    <citation type="submission" date="2021-01" db="EMBL/GenBank/DDBJ databases">
        <title>Whole genome shotgun sequence of Spirilliplanes yamanashiensis NBRC 15828.</title>
        <authorList>
            <person name="Komaki H."/>
            <person name="Tamura T."/>
        </authorList>
    </citation>
    <scope>NUCLEOTIDE SEQUENCE</scope>
    <source>
        <strain evidence="2">NBRC 15828</strain>
    </source>
</reference>
<feature type="transmembrane region" description="Helical" evidence="1">
    <location>
        <begin position="29"/>
        <end position="50"/>
    </location>
</feature>
<evidence type="ECO:0000313" key="3">
    <source>
        <dbReference type="Proteomes" id="UP000652013"/>
    </source>
</evidence>